<feature type="compositionally biased region" description="Polar residues" evidence="1">
    <location>
        <begin position="23"/>
        <end position="39"/>
    </location>
</feature>
<feature type="compositionally biased region" description="Basic and acidic residues" evidence="1">
    <location>
        <begin position="306"/>
        <end position="317"/>
    </location>
</feature>
<keyword evidence="2" id="KW-0732">Signal</keyword>
<organism evidence="3 4">
    <name type="scientific">Trichonephila inaurata madagascariensis</name>
    <dbReference type="NCBI Taxonomy" id="2747483"/>
    <lineage>
        <taxon>Eukaryota</taxon>
        <taxon>Metazoa</taxon>
        <taxon>Ecdysozoa</taxon>
        <taxon>Arthropoda</taxon>
        <taxon>Chelicerata</taxon>
        <taxon>Arachnida</taxon>
        <taxon>Araneae</taxon>
        <taxon>Araneomorphae</taxon>
        <taxon>Entelegynae</taxon>
        <taxon>Araneoidea</taxon>
        <taxon>Nephilidae</taxon>
        <taxon>Trichonephila</taxon>
        <taxon>Trichonephila inaurata</taxon>
    </lineage>
</organism>
<feature type="compositionally biased region" description="Polar residues" evidence="1">
    <location>
        <begin position="698"/>
        <end position="719"/>
    </location>
</feature>
<feature type="compositionally biased region" description="Polar residues" evidence="1">
    <location>
        <begin position="438"/>
        <end position="460"/>
    </location>
</feature>
<protein>
    <submittedName>
        <fullName evidence="3">Uncharacterized protein</fullName>
    </submittedName>
</protein>
<dbReference type="Proteomes" id="UP000886998">
    <property type="component" value="Unassembled WGS sequence"/>
</dbReference>
<feature type="compositionally biased region" description="Basic and acidic residues" evidence="1">
    <location>
        <begin position="191"/>
        <end position="227"/>
    </location>
</feature>
<gene>
    <name evidence="3" type="primary">AVEN_259709_1</name>
    <name evidence="3" type="ORF">TNIN_47141</name>
</gene>
<evidence type="ECO:0000256" key="1">
    <source>
        <dbReference type="SAM" id="MobiDB-lite"/>
    </source>
</evidence>
<feature type="compositionally biased region" description="Polar residues" evidence="1">
    <location>
        <begin position="350"/>
        <end position="359"/>
    </location>
</feature>
<feature type="compositionally biased region" description="Acidic residues" evidence="1">
    <location>
        <begin position="781"/>
        <end position="802"/>
    </location>
</feature>
<feature type="compositionally biased region" description="Basic and acidic residues" evidence="1">
    <location>
        <begin position="420"/>
        <end position="430"/>
    </location>
</feature>
<feature type="compositionally biased region" description="Basic and acidic residues" evidence="1">
    <location>
        <begin position="720"/>
        <end position="730"/>
    </location>
</feature>
<feature type="compositionally biased region" description="Polar residues" evidence="1">
    <location>
        <begin position="59"/>
        <end position="71"/>
    </location>
</feature>
<keyword evidence="4" id="KW-1185">Reference proteome</keyword>
<feature type="compositionally biased region" description="Basic and acidic residues" evidence="1">
    <location>
        <begin position="94"/>
        <end position="108"/>
    </location>
</feature>
<evidence type="ECO:0000313" key="3">
    <source>
        <dbReference type="EMBL" id="GFS66300.1"/>
    </source>
</evidence>
<feature type="compositionally biased region" description="Basic and acidic residues" evidence="1">
    <location>
        <begin position="368"/>
        <end position="386"/>
    </location>
</feature>
<accession>A0A8X6IYZ2</accession>
<feature type="region of interest" description="Disordered" evidence="1">
    <location>
        <begin position="23"/>
        <end position="114"/>
    </location>
</feature>
<feature type="chain" id="PRO_5036472329" evidence="2">
    <location>
        <begin position="21"/>
        <end position="842"/>
    </location>
</feature>
<feature type="signal peptide" evidence="2">
    <location>
        <begin position="1"/>
        <end position="20"/>
    </location>
</feature>
<feature type="region of interest" description="Disordered" evidence="1">
    <location>
        <begin position="306"/>
        <end position="398"/>
    </location>
</feature>
<sequence length="842" mass="97501">MQNVLIYTSLLLSQVFFSEALRGQQQTSQTPKETMTNFPHQPRSPNSNNRNWNEAPNFKTGSHNFEPSLTRTIRPAFQRNSNQEETSARNLFNSEREEIFGNSERDAGKPLQRSNEYDQKLHQPYFKNGANDHHNMNNKKLMHASPRDQIDSREFSDPNANYREEPFKKALKPIHLFPDQYNLALEKHLKEKQGRHQNAEYQSHESTKPSAREEASQEHSHWYEGETSRPSGARNIHQRPISVYQHTAEKHQGPRQSYIDEIPQRQSKANIGEIFKPDLPDIKIPSLRVAELDEFLQENMRGTVENIHKDYIPRERSPFNSESQRSNKSPYSQSQTPDASGKNFRDHSQHGFNSPSSRPLQRPFLKSVNDRNHPSDIEGMRQRAPESEEDENPPPFSNEKILVTHRNAHSERFSNQQVNDNHDNYRENRPLHRRLPSDYSNEQNPSSYRPVQNSGSSFTEPSAEGQRIKHHEKFNNLPELPLGLSNENSPTSHLTVQDPSERFHQLRELQFDLMNGNIPPALQAIHSSREGFENLRELRTELSHQNEPDSHRTNQNPSNSFIKPSTDLKYPELSHRSPEAHLKYPNENDPVDSQELIQRPRDSYARELPFNPNSDLRQSPREFSKQRGPSLHQKRNPLFTDSDLAEPHQQRGVPHEFSPVKTNPQPERYYPSEEFDDVPSRKQVNKPNGRMEKRFQVSGDQLQIQTPKTSQISSRLPTEQQRKFLKEHSTKRNNKGHTLSSEENVRSVQLERYIDEQKAPRNRTTSARTPSDNLIGMGSETEPDSEPSDESEQLEKDDDVFSEEQHDGFLDMGAYTDKKGSFGWYADFPVGRGHDKVSYSSS</sequence>
<name>A0A8X6IYZ2_9ARAC</name>
<comment type="caution">
    <text evidence="3">The sequence shown here is derived from an EMBL/GenBank/DDBJ whole genome shotgun (WGS) entry which is preliminary data.</text>
</comment>
<feature type="compositionally biased region" description="Basic and acidic residues" evidence="1">
    <location>
        <begin position="543"/>
        <end position="552"/>
    </location>
</feature>
<feature type="region of interest" description="Disordered" evidence="1">
    <location>
        <begin position="191"/>
        <end position="234"/>
    </location>
</feature>
<feature type="compositionally biased region" description="Polar residues" evidence="1">
    <location>
        <begin position="553"/>
        <end position="563"/>
    </location>
</feature>
<feature type="region of interest" description="Disordered" evidence="1">
    <location>
        <begin position="411"/>
        <end position="467"/>
    </location>
</feature>
<feature type="compositionally biased region" description="Polar residues" evidence="1">
    <location>
        <begin position="762"/>
        <end position="772"/>
    </location>
</feature>
<feature type="region of interest" description="Disordered" evidence="1">
    <location>
        <begin position="605"/>
        <end position="809"/>
    </location>
</feature>
<feature type="compositionally biased region" description="Polar residues" evidence="1">
    <location>
        <begin position="78"/>
        <end position="93"/>
    </location>
</feature>
<reference evidence="3" key="1">
    <citation type="submission" date="2020-08" db="EMBL/GenBank/DDBJ databases">
        <title>Multicomponent nature underlies the extraordinary mechanical properties of spider dragline silk.</title>
        <authorList>
            <person name="Kono N."/>
            <person name="Nakamura H."/>
            <person name="Mori M."/>
            <person name="Yoshida Y."/>
            <person name="Ohtoshi R."/>
            <person name="Malay A.D."/>
            <person name="Moran D.A.P."/>
            <person name="Tomita M."/>
            <person name="Numata K."/>
            <person name="Arakawa K."/>
        </authorList>
    </citation>
    <scope>NUCLEOTIDE SEQUENCE</scope>
</reference>
<feature type="compositionally biased region" description="Polar residues" evidence="1">
    <location>
        <begin position="318"/>
        <end position="338"/>
    </location>
</feature>
<dbReference type="AlphaFoldDB" id="A0A8X6IYZ2"/>
<evidence type="ECO:0000313" key="4">
    <source>
        <dbReference type="Proteomes" id="UP000886998"/>
    </source>
</evidence>
<proteinExistence type="predicted"/>
<feature type="region of interest" description="Disordered" evidence="1">
    <location>
        <begin position="543"/>
        <end position="574"/>
    </location>
</feature>
<dbReference type="OrthoDB" id="6424412at2759"/>
<evidence type="ECO:0000256" key="2">
    <source>
        <dbReference type="SAM" id="SignalP"/>
    </source>
</evidence>
<dbReference type="EMBL" id="BMAV01028239">
    <property type="protein sequence ID" value="GFS66300.1"/>
    <property type="molecule type" value="Genomic_DNA"/>
</dbReference>